<dbReference type="EMBL" id="JBGMEK010000027">
    <property type="protein sequence ID" value="MFA0811862.1"/>
    <property type="molecule type" value="Genomic_DNA"/>
</dbReference>
<organism evidence="2 3">
    <name type="scientific">Microbulbifer epialgicus</name>
    <dbReference type="NCBI Taxonomy" id="393907"/>
    <lineage>
        <taxon>Bacteria</taxon>
        <taxon>Pseudomonadati</taxon>
        <taxon>Pseudomonadota</taxon>
        <taxon>Gammaproteobacteria</taxon>
        <taxon>Cellvibrionales</taxon>
        <taxon>Microbulbiferaceae</taxon>
        <taxon>Microbulbifer</taxon>
    </lineage>
</organism>
<feature type="domain" description="Integrase catalytic" evidence="1">
    <location>
        <begin position="2"/>
        <end position="57"/>
    </location>
</feature>
<protein>
    <submittedName>
        <fullName evidence="2">DDE-type integrase/transposase/recombinase</fullName>
    </submittedName>
</protein>
<evidence type="ECO:0000313" key="2">
    <source>
        <dbReference type="EMBL" id="MFA0811862.1"/>
    </source>
</evidence>
<name>A0ABV4P1H6_9GAMM</name>
<dbReference type="Pfam" id="PF00665">
    <property type="entry name" value="rve"/>
    <property type="match status" value="1"/>
</dbReference>
<sequence>MEAALVSRGLMMAVNLRTPPKGLLHHFDRSSQYASHAYQALLKQHGMECTMSPRGNCWGKHRLNTF</sequence>
<dbReference type="RefSeq" id="WP_371839469.1">
    <property type="nucleotide sequence ID" value="NZ_JBGMEK010000027.1"/>
</dbReference>
<keyword evidence="3" id="KW-1185">Reference proteome</keyword>
<evidence type="ECO:0000259" key="1">
    <source>
        <dbReference type="Pfam" id="PF00665"/>
    </source>
</evidence>
<dbReference type="InterPro" id="IPR036397">
    <property type="entry name" value="RNaseH_sf"/>
</dbReference>
<accession>A0ABV4P1H6</accession>
<gene>
    <name evidence="2" type="ORF">ACCI49_13140</name>
</gene>
<comment type="caution">
    <text evidence="2">The sequence shown here is derived from an EMBL/GenBank/DDBJ whole genome shotgun (WGS) entry which is preliminary data.</text>
</comment>
<dbReference type="Proteomes" id="UP001569428">
    <property type="component" value="Unassembled WGS sequence"/>
</dbReference>
<dbReference type="InterPro" id="IPR050900">
    <property type="entry name" value="Transposase_IS3/IS150/IS904"/>
</dbReference>
<dbReference type="InterPro" id="IPR012337">
    <property type="entry name" value="RNaseH-like_sf"/>
</dbReference>
<dbReference type="SUPFAM" id="SSF53098">
    <property type="entry name" value="Ribonuclease H-like"/>
    <property type="match status" value="1"/>
</dbReference>
<dbReference type="PANTHER" id="PTHR46889:SF4">
    <property type="entry name" value="TRANSPOSASE INSO FOR INSERTION SEQUENCE ELEMENT IS911B-RELATED"/>
    <property type="match status" value="1"/>
</dbReference>
<dbReference type="Gene3D" id="3.30.420.10">
    <property type="entry name" value="Ribonuclease H-like superfamily/Ribonuclease H"/>
    <property type="match status" value="1"/>
</dbReference>
<dbReference type="PANTHER" id="PTHR46889">
    <property type="entry name" value="TRANSPOSASE INSF FOR INSERTION SEQUENCE IS3B-RELATED"/>
    <property type="match status" value="1"/>
</dbReference>
<proteinExistence type="predicted"/>
<evidence type="ECO:0000313" key="3">
    <source>
        <dbReference type="Proteomes" id="UP001569428"/>
    </source>
</evidence>
<reference evidence="2 3" key="1">
    <citation type="submission" date="2024-08" db="EMBL/GenBank/DDBJ databases">
        <authorList>
            <person name="Ishaq N."/>
        </authorList>
    </citation>
    <scope>NUCLEOTIDE SEQUENCE [LARGE SCALE GENOMIC DNA]</scope>
    <source>
        <strain evidence="2 3">DSM 18651</strain>
    </source>
</reference>
<dbReference type="InterPro" id="IPR001584">
    <property type="entry name" value="Integrase_cat-core"/>
</dbReference>